<feature type="transmembrane region" description="Helical" evidence="6">
    <location>
        <begin position="12"/>
        <end position="30"/>
    </location>
</feature>
<feature type="transmembrane region" description="Helical" evidence="6">
    <location>
        <begin position="62"/>
        <end position="84"/>
    </location>
</feature>
<evidence type="ECO:0000256" key="3">
    <source>
        <dbReference type="ARBA" id="ARBA00022692"/>
    </source>
</evidence>
<comment type="similarity">
    <text evidence="2">Belongs to the autoinducer-2 exporter (AI-2E) (TC 2.A.86) family.</text>
</comment>
<dbReference type="PANTHER" id="PTHR21716:SF68">
    <property type="entry name" value="TRANSPORT PROTEIN YTVI-RELATED"/>
    <property type="match status" value="1"/>
</dbReference>
<comment type="caution">
    <text evidence="7">The sequence shown here is derived from an EMBL/GenBank/DDBJ whole genome shotgun (WGS) entry which is preliminary data.</text>
</comment>
<dbReference type="EMBL" id="QKRB01000054">
    <property type="protein sequence ID" value="PZD94064.1"/>
    <property type="molecule type" value="Genomic_DNA"/>
</dbReference>
<dbReference type="OrthoDB" id="9774361at2"/>
<dbReference type="GO" id="GO:0055085">
    <property type="term" value="P:transmembrane transport"/>
    <property type="evidence" value="ECO:0007669"/>
    <property type="project" value="TreeGrafter"/>
</dbReference>
<keyword evidence="5 6" id="KW-0472">Membrane</keyword>
<feature type="transmembrane region" description="Helical" evidence="6">
    <location>
        <begin position="256"/>
        <end position="283"/>
    </location>
</feature>
<dbReference type="Proteomes" id="UP000249522">
    <property type="component" value="Unassembled WGS sequence"/>
</dbReference>
<feature type="transmembrane region" description="Helical" evidence="6">
    <location>
        <begin position="168"/>
        <end position="189"/>
    </location>
</feature>
<evidence type="ECO:0000256" key="1">
    <source>
        <dbReference type="ARBA" id="ARBA00004141"/>
    </source>
</evidence>
<evidence type="ECO:0000313" key="7">
    <source>
        <dbReference type="EMBL" id="PZD94064.1"/>
    </source>
</evidence>
<dbReference type="RefSeq" id="WP_111148383.1">
    <property type="nucleotide sequence ID" value="NZ_QKRB01000054.1"/>
</dbReference>
<dbReference type="NCBIfam" id="TIGR02872">
    <property type="entry name" value="spore_ytvI"/>
    <property type="match status" value="1"/>
</dbReference>
<sequence>MDRVFWQRTTRALWVAAFIAVVILAFMYVTPIVYPFVFGWLLAYLLNPLINWLQRKARFPRWLAVISTLLVAVGLISGIAAALVSRIVNEIIYLSGEVDSTIAWWGETIQKLMERDEIKNLTNRITEFYAQHPELEETIKTNAAESTTVLTDALSQAASFFFSFLIRMIYSLPTFAMISVIVVMAAFFISKDWYRYTTRLNSWFPTKIRRTTFIVTTNVQKALFGYIRTQLIIISITAVLIIIGLLILRVPYAVTIGLLIGVVDLLPYLGVGLVFVPWIIYVFFYGDASLGIGLSVLFIIIITARQIIEPKVLASSVGMEPLPMLISMFVGLKLFGVLGLIIGPVALVVITAFQKADVFRDTYHFIKYGKRRK</sequence>
<feature type="transmembrane region" description="Helical" evidence="6">
    <location>
        <begin position="328"/>
        <end position="353"/>
    </location>
</feature>
<name>A0A2W1LHS4_9BACL</name>
<dbReference type="PANTHER" id="PTHR21716">
    <property type="entry name" value="TRANSMEMBRANE PROTEIN"/>
    <property type="match status" value="1"/>
</dbReference>
<accession>A0A2W1LHS4</accession>
<keyword evidence="8" id="KW-1185">Reference proteome</keyword>
<dbReference type="InterPro" id="IPR002549">
    <property type="entry name" value="AI-2E-like"/>
</dbReference>
<comment type="subcellular location">
    <subcellularLocation>
        <location evidence="1">Membrane</location>
        <topology evidence="1">Multi-pass membrane protein</topology>
    </subcellularLocation>
</comment>
<protein>
    <submittedName>
        <fullName evidence="7">Sporulation integral membrane protein YtvI</fullName>
    </submittedName>
</protein>
<evidence type="ECO:0000256" key="6">
    <source>
        <dbReference type="SAM" id="Phobius"/>
    </source>
</evidence>
<evidence type="ECO:0000256" key="5">
    <source>
        <dbReference type="ARBA" id="ARBA00023136"/>
    </source>
</evidence>
<keyword evidence="4 6" id="KW-1133">Transmembrane helix</keyword>
<keyword evidence="3 6" id="KW-0812">Transmembrane</keyword>
<evidence type="ECO:0000256" key="4">
    <source>
        <dbReference type="ARBA" id="ARBA00022989"/>
    </source>
</evidence>
<gene>
    <name evidence="7" type="primary">ytvI</name>
    <name evidence="7" type="ORF">DNH61_19080</name>
</gene>
<reference evidence="7 8" key="1">
    <citation type="submission" date="2018-06" db="EMBL/GenBank/DDBJ databases">
        <title>Paenibacillus imtechensis sp. nov.</title>
        <authorList>
            <person name="Pinnaka A.K."/>
            <person name="Singh H."/>
            <person name="Kaur M."/>
        </authorList>
    </citation>
    <scope>NUCLEOTIDE SEQUENCE [LARGE SCALE GENOMIC DNA]</scope>
    <source>
        <strain evidence="7 8">SMB1</strain>
    </source>
</reference>
<organism evidence="7 8">
    <name type="scientific">Paenibacillus sambharensis</name>
    <dbReference type="NCBI Taxonomy" id="1803190"/>
    <lineage>
        <taxon>Bacteria</taxon>
        <taxon>Bacillati</taxon>
        <taxon>Bacillota</taxon>
        <taxon>Bacilli</taxon>
        <taxon>Bacillales</taxon>
        <taxon>Paenibacillaceae</taxon>
        <taxon>Paenibacillus</taxon>
    </lineage>
</organism>
<feature type="transmembrane region" description="Helical" evidence="6">
    <location>
        <begin position="290"/>
        <end position="308"/>
    </location>
</feature>
<evidence type="ECO:0000313" key="8">
    <source>
        <dbReference type="Proteomes" id="UP000249522"/>
    </source>
</evidence>
<evidence type="ECO:0000256" key="2">
    <source>
        <dbReference type="ARBA" id="ARBA00009773"/>
    </source>
</evidence>
<dbReference type="Pfam" id="PF01594">
    <property type="entry name" value="AI-2E_transport"/>
    <property type="match status" value="1"/>
</dbReference>
<feature type="transmembrane region" description="Helical" evidence="6">
    <location>
        <begin position="231"/>
        <end position="250"/>
    </location>
</feature>
<dbReference type="InterPro" id="IPR014227">
    <property type="entry name" value="YtvI-like"/>
</dbReference>
<proteinExistence type="inferred from homology"/>
<dbReference type="GO" id="GO:0016020">
    <property type="term" value="C:membrane"/>
    <property type="evidence" value="ECO:0007669"/>
    <property type="project" value="UniProtKB-SubCell"/>
</dbReference>
<dbReference type="AlphaFoldDB" id="A0A2W1LHS4"/>
<feature type="transmembrane region" description="Helical" evidence="6">
    <location>
        <begin position="36"/>
        <end position="53"/>
    </location>
</feature>